<dbReference type="RefSeq" id="WP_387395948.1">
    <property type="nucleotide sequence ID" value="NZ_JBIAMT010000003.1"/>
</dbReference>
<name>A0ABW6P5R1_9NOCA</name>
<accession>A0ABW6P5R1</accession>
<comment type="caution">
    <text evidence="1">The sequence shown here is derived from an EMBL/GenBank/DDBJ whole genome shotgun (WGS) entry which is preliminary data.</text>
</comment>
<keyword evidence="2" id="KW-1185">Reference proteome</keyword>
<evidence type="ECO:0000313" key="1">
    <source>
        <dbReference type="EMBL" id="MFF0498483.1"/>
    </source>
</evidence>
<sequence length="73" mass="8110">MALHFDLCINDVAIGYFEAVRIAGGANPDDLNTYRIALDGPVGYWEGEVQHRYGDGAWELVRKVLQAKKEGES</sequence>
<proteinExistence type="predicted"/>
<organism evidence="1 2">
    <name type="scientific">Nocardia aobensis</name>
    <dbReference type="NCBI Taxonomy" id="257277"/>
    <lineage>
        <taxon>Bacteria</taxon>
        <taxon>Bacillati</taxon>
        <taxon>Actinomycetota</taxon>
        <taxon>Actinomycetes</taxon>
        <taxon>Mycobacteriales</taxon>
        <taxon>Nocardiaceae</taxon>
        <taxon>Nocardia</taxon>
    </lineage>
</organism>
<evidence type="ECO:0000313" key="2">
    <source>
        <dbReference type="Proteomes" id="UP001601442"/>
    </source>
</evidence>
<protein>
    <submittedName>
        <fullName evidence="1">Uncharacterized protein</fullName>
    </submittedName>
</protein>
<dbReference type="EMBL" id="JBIAMT010000003">
    <property type="protein sequence ID" value="MFF0498483.1"/>
    <property type="molecule type" value="Genomic_DNA"/>
</dbReference>
<dbReference type="Proteomes" id="UP001601442">
    <property type="component" value="Unassembled WGS sequence"/>
</dbReference>
<gene>
    <name evidence="1" type="ORF">ACFYU5_18905</name>
</gene>
<reference evidence="1 2" key="1">
    <citation type="submission" date="2024-10" db="EMBL/GenBank/DDBJ databases">
        <title>The Natural Products Discovery Center: Release of the First 8490 Sequenced Strains for Exploring Actinobacteria Biosynthetic Diversity.</title>
        <authorList>
            <person name="Kalkreuter E."/>
            <person name="Kautsar S.A."/>
            <person name="Yang D."/>
            <person name="Bader C.D."/>
            <person name="Teijaro C.N."/>
            <person name="Fluegel L."/>
            <person name="Davis C.M."/>
            <person name="Simpson J.R."/>
            <person name="Lauterbach L."/>
            <person name="Steele A.D."/>
            <person name="Gui C."/>
            <person name="Meng S."/>
            <person name="Li G."/>
            <person name="Viehrig K."/>
            <person name="Ye F."/>
            <person name="Su P."/>
            <person name="Kiefer A.F."/>
            <person name="Nichols A."/>
            <person name="Cepeda A.J."/>
            <person name="Yan W."/>
            <person name="Fan B."/>
            <person name="Jiang Y."/>
            <person name="Adhikari A."/>
            <person name="Zheng C.-J."/>
            <person name="Schuster L."/>
            <person name="Cowan T.M."/>
            <person name="Smanski M.J."/>
            <person name="Chevrette M.G."/>
            <person name="De Carvalho L.P.S."/>
            <person name="Shen B."/>
        </authorList>
    </citation>
    <scope>NUCLEOTIDE SEQUENCE [LARGE SCALE GENOMIC DNA]</scope>
    <source>
        <strain evidence="1 2">NPDC004119</strain>
    </source>
</reference>